<proteinExistence type="predicted"/>
<dbReference type="EMBL" id="CM056743">
    <property type="protein sequence ID" value="KAJ8670938.1"/>
    <property type="molecule type" value="Genomic_DNA"/>
</dbReference>
<name>A0ACC2NJE9_9HYME</name>
<comment type="caution">
    <text evidence="1">The sequence shown here is derived from an EMBL/GenBank/DDBJ whole genome shotgun (WGS) entry which is preliminary data.</text>
</comment>
<gene>
    <name evidence="1" type="ORF">QAD02_002197</name>
</gene>
<accession>A0ACC2NJE9</accession>
<evidence type="ECO:0000313" key="2">
    <source>
        <dbReference type="Proteomes" id="UP001239111"/>
    </source>
</evidence>
<reference evidence="1" key="1">
    <citation type="submission" date="2023-04" db="EMBL/GenBank/DDBJ databases">
        <title>A chromosome-level genome assembly of the parasitoid wasp Eretmocerus hayati.</title>
        <authorList>
            <person name="Zhong Y."/>
            <person name="Liu S."/>
            <person name="Liu Y."/>
        </authorList>
    </citation>
    <scope>NUCLEOTIDE SEQUENCE</scope>
    <source>
        <strain evidence="1">ZJU_SS_LIU_2023</strain>
    </source>
</reference>
<sequence>RETSVTCPSYLVGAEDIKRRIRHNASARIQRRMELWHIIFGTEDEKKGLVFDGNVNLDGNCRTPNLMSTIWGSGLLMAVPKHRRPIEKRLSRKFGCLKYNWKPLVPRTNLIICKSCGHYHEAYTIC</sequence>
<keyword evidence="2" id="KW-1185">Reference proteome</keyword>
<feature type="non-terminal residue" evidence="1">
    <location>
        <position position="126"/>
    </location>
</feature>
<protein>
    <submittedName>
        <fullName evidence="1">Uncharacterized protein</fullName>
    </submittedName>
</protein>
<evidence type="ECO:0000313" key="1">
    <source>
        <dbReference type="EMBL" id="KAJ8670938.1"/>
    </source>
</evidence>
<organism evidence="1 2">
    <name type="scientific">Eretmocerus hayati</name>
    <dbReference type="NCBI Taxonomy" id="131215"/>
    <lineage>
        <taxon>Eukaryota</taxon>
        <taxon>Metazoa</taxon>
        <taxon>Ecdysozoa</taxon>
        <taxon>Arthropoda</taxon>
        <taxon>Hexapoda</taxon>
        <taxon>Insecta</taxon>
        <taxon>Pterygota</taxon>
        <taxon>Neoptera</taxon>
        <taxon>Endopterygota</taxon>
        <taxon>Hymenoptera</taxon>
        <taxon>Apocrita</taxon>
        <taxon>Proctotrupomorpha</taxon>
        <taxon>Chalcidoidea</taxon>
        <taxon>Aphelinidae</taxon>
        <taxon>Aphelininae</taxon>
        <taxon>Eretmocerus</taxon>
    </lineage>
</organism>
<dbReference type="Proteomes" id="UP001239111">
    <property type="component" value="Chromosome 3"/>
</dbReference>
<feature type="non-terminal residue" evidence="1">
    <location>
        <position position="1"/>
    </location>
</feature>